<protein>
    <recommendedName>
        <fullName evidence="5">Lipoprotein</fullName>
    </recommendedName>
</protein>
<evidence type="ECO:0000313" key="3">
    <source>
        <dbReference type="EMBL" id="WEK13633.1"/>
    </source>
</evidence>
<sequence>MRRRLAAASAVSLALVLTACATGAPMPEQSSSRPPFQTTTPGAVGPSGTPAAVPADRWTAIQDDLAARGVTGEATVVSSEQVTFSDGSLGCAEPGQSYTQAIIDGMRVVVDVDGTSYDYRFGEGTDLKLCTR</sequence>
<evidence type="ECO:0008006" key="5">
    <source>
        <dbReference type="Google" id="ProtNLM"/>
    </source>
</evidence>
<name>A0AAJ5W2G2_9MICO</name>
<accession>A0AAJ5W2G2</accession>
<feature type="chain" id="PRO_5042594901" description="Lipoprotein" evidence="2">
    <location>
        <begin position="22"/>
        <end position="132"/>
    </location>
</feature>
<feature type="signal peptide" evidence="2">
    <location>
        <begin position="1"/>
        <end position="21"/>
    </location>
</feature>
<gene>
    <name evidence="3" type="ORF">P0Y48_00025</name>
</gene>
<keyword evidence="2" id="KW-0732">Signal</keyword>
<feature type="region of interest" description="Disordered" evidence="1">
    <location>
        <begin position="24"/>
        <end position="52"/>
    </location>
</feature>
<organism evidence="3 4">
    <name type="scientific">Candidatus Microbacterium phytovorans</name>
    <dbReference type="NCBI Taxonomy" id="3121374"/>
    <lineage>
        <taxon>Bacteria</taxon>
        <taxon>Bacillati</taxon>
        <taxon>Actinomycetota</taxon>
        <taxon>Actinomycetes</taxon>
        <taxon>Micrococcales</taxon>
        <taxon>Microbacteriaceae</taxon>
        <taxon>Microbacterium</taxon>
    </lineage>
</organism>
<proteinExistence type="predicted"/>
<dbReference type="AlphaFoldDB" id="A0AAJ5W2G2"/>
<feature type="compositionally biased region" description="Polar residues" evidence="1">
    <location>
        <begin position="28"/>
        <end position="41"/>
    </location>
</feature>
<evidence type="ECO:0000256" key="1">
    <source>
        <dbReference type="SAM" id="MobiDB-lite"/>
    </source>
</evidence>
<dbReference type="EMBL" id="CP119321">
    <property type="protein sequence ID" value="WEK13633.1"/>
    <property type="molecule type" value="Genomic_DNA"/>
</dbReference>
<dbReference type="Proteomes" id="UP001213972">
    <property type="component" value="Chromosome"/>
</dbReference>
<reference evidence="3" key="1">
    <citation type="submission" date="2023-03" db="EMBL/GenBank/DDBJ databases">
        <title>Andean soil-derived lignocellulolytic bacterial consortium as a source of novel taxa and putative plastic-active enzymes.</title>
        <authorList>
            <person name="Diaz-Garcia L."/>
            <person name="Chuvochina M."/>
            <person name="Feuerriegel G."/>
            <person name="Bunk B."/>
            <person name="Sproer C."/>
            <person name="Streit W.R."/>
            <person name="Rodriguez L.M."/>
            <person name="Overmann J."/>
            <person name="Jimenez D.J."/>
        </authorList>
    </citation>
    <scope>NUCLEOTIDE SEQUENCE</scope>
    <source>
        <strain evidence="3">MAG 4610</strain>
    </source>
</reference>
<evidence type="ECO:0000313" key="4">
    <source>
        <dbReference type="Proteomes" id="UP001213972"/>
    </source>
</evidence>
<evidence type="ECO:0000256" key="2">
    <source>
        <dbReference type="SAM" id="SignalP"/>
    </source>
</evidence>
<dbReference type="PROSITE" id="PS51257">
    <property type="entry name" value="PROKAR_LIPOPROTEIN"/>
    <property type="match status" value="1"/>
</dbReference>